<organism evidence="11 12">
    <name type="scientific">Monilinia fructicola</name>
    <name type="common">Brown rot fungus</name>
    <name type="synonym">Ciboria fructicola</name>
    <dbReference type="NCBI Taxonomy" id="38448"/>
    <lineage>
        <taxon>Eukaryota</taxon>
        <taxon>Fungi</taxon>
        <taxon>Dikarya</taxon>
        <taxon>Ascomycota</taxon>
        <taxon>Pezizomycotina</taxon>
        <taxon>Leotiomycetes</taxon>
        <taxon>Helotiales</taxon>
        <taxon>Sclerotiniaceae</taxon>
        <taxon>Monilinia</taxon>
    </lineage>
</organism>
<feature type="compositionally biased region" description="Acidic residues" evidence="9">
    <location>
        <begin position="184"/>
        <end position="193"/>
    </location>
</feature>
<feature type="transmembrane region" description="Helical" evidence="10">
    <location>
        <begin position="68"/>
        <end position="91"/>
    </location>
</feature>
<dbReference type="VEuPathDB" id="FungiDB:MFRU_019g01170"/>
<dbReference type="GO" id="GO:0000139">
    <property type="term" value="C:Golgi membrane"/>
    <property type="evidence" value="ECO:0007669"/>
    <property type="project" value="UniProtKB-SubCell"/>
</dbReference>
<keyword evidence="6 10" id="KW-1133">Transmembrane helix</keyword>
<protein>
    <recommendedName>
        <fullName evidence="13">Protein SYS1</fullName>
    </recommendedName>
</protein>
<sequence>MARRRRPPRAGAIAELPPLKILSQIIILQVLWYAIGTALILFTALVAGRAFSFDMVLSWRSLRGDTTVGWMLGFVWLLNSFIGVISLLLLVSRSKLIPDFALTIHFLHLLITTFYSHSLPRNWLWWALQFASASLMTFLGVWSCQWRELRPINFGSNSNTSQNNPHTVTDHTGMERDISTGMEGESDAQDTGDVEQGYGRGRGRGRGRDGAGDYEMVGMGMKADENTNPG</sequence>
<keyword evidence="4 10" id="KW-0812">Transmembrane</keyword>
<comment type="subcellular location">
    <subcellularLocation>
        <location evidence="1">Golgi apparatus membrane</location>
        <topology evidence="1">Multi-pass membrane protein</topology>
    </subcellularLocation>
</comment>
<dbReference type="GO" id="GO:0005829">
    <property type="term" value="C:cytosol"/>
    <property type="evidence" value="ECO:0007669"/>
    <property type="project" value="GOC"/>
</dbReference>
<feature type="transmembrane region" description="Helical" evidence="10">
    <location>
        <begin position="100"/>
        <end position="117"/>
    </location>
</feature>
<keyword evidence="7" id="KW-0333">Golgi apparatus</keyword>
<gene>
    <name evidence="11" type="ORF">EYC84_008834</name>
</gene>
<dbReference type="AlphaFoldDB" id="A0A5M9JA72"/>
<keyword evidence="5" id="KW-0653">Protein transport</keyword>
<evidence type="ECO:0000256" key="3">
    <source>
        <dbReference type="ARBA" id="ARBA00022448"/>
    </source>
</evidence>
<dbReference type="GO" id="GO:0005802">
    <property type="term" value="C:trans-Golgi network"/>
    <property type="evidence" value="ECO:0007669"/>
    <property type="project" value="TreeGrafter"/>
</dbReference>
<reference evidence="11 12" key="1">
    <citation type="submission" date="2019-06" db="EMBL/GenBank/DDBJ databases">
        <title>Genome Sequence of the Brown Rot Fungal Pathogen Monilinia fructicola.</title>
        <authorList>
            <person name="De Miccolis Angelini R.M."/>
            <person name="Landi L."/>
            <person name="Abate D."/>
            <person name="Pollastro S."/>
            <person name="Romanazzi G."/>
            <person name="Faretra F."/>
        </authorList>
    </citation>
    <scope>NUCLEOTIDE SEQUENCE [LARGE SCALE GENOMIC DNA]</scope>
    <source>
        <strain evidence="11 12">Mfrc123</strain>
    </source>
</reference>
<evidence type="ECO:0000313" key="11">
    <source>
        <dbReference type="EMBL" id="KAA8566234.1"/>
    </source>
</evidence>
<evidence type="ECO:0000256" key="4">
    <source>
        <dbReference type="ARBA" id="ARBA00022692"/>
    </source>
</evidence>
<dbReference type="OrthoDB" id="542931at2759"/>
<evidence type="ECO:0000256" key="1">
    <source>
        <dbReference type="ARBA" id="ARBA00004653"/>
    </source>
</evidence>
<keyword evidence="12" id="KW-1185">Reference proteome</keyword>
<dbReference type="Pfam" id="PF09801">
    <property type="entry name" value="SYS1"/>
    <property type="match status" value="1"/>
</dbReference>
<evidence type="ECO:0000313" key="12">
    <source>
        <dbReference type="Proteomes" id="UP000322873"/>
    </source>
</evidence>
<dbReference type="GO" id="GO:0034067">
    <property type="term" value="P:protein localization to Golgi apparatus"/>
    <property type="evidence" value="ECO:0007669"/>
    <property type="project" value="TreeGrafter"/>
</dbReference>
<dbReference type="GO" id="GO:0006895">
    <property type="term" value="P:Golgi to endosome transport"/>
    <property type="evidence" value="ECO:0007669"/>
    <property type="project" value="TreeGrafter"/>
</dbReference>
<keyword evidence="3" id="KW-0813">Transport</keyword>
<evidence type="ECO:0008006" key="13">
    <source>
        <dbReference type="Google" id="ProtNLM"/>
    </source>
</evidence>
<feature type="region of interest" description="Disordered" evidence="9">
    <location>
        <begin position="155"/>
        <end position="230"/>
    </location>
</feature>
<evidence type="ECO:0000256" key="9">
    <source>
        <dbReference type="SAM" id="MobiDB-lite"/>
    </source>
</evidence>
<dbReference type="Proteomes" id="UP000322873">
    <property type="component" value="Unassembled WGS sequence"/>
</dbReference>
<evidence type="ECO:0000256" key="7">
    <source>
        <dbReference type="ARBA" id="ARBA00023034"/>
    </source>
</evidence>
<dbReference type="EMBL" id="VICG01000012">
    <property type="protein sequence ID" value="KAA8566234.1"/>
    <property type="molecule type" value="Genomic_DNA"/>
</dbReference>
<feature type="compositionally biased region" description="Polar residues" evidence="9">
    <location>
        <begin position="155"/>
        <end position="167"/>
    </location>
</feature>
<dbReference type="InterPro" id="IPR019185">
    <property type="entry name" value="Integral_membrane_SYS1-rel"/>
</dbReference>
<evidence type="ECO:0000256" key="5">
    <source>
        <dbReference type="ARBA" id="ARBA00022927"/>
    </source>
</evidence>
<evidence type="ECO:0000256" key="10">
    <source>
        <dbReference type="SAM" id="Phobius"/>
    </source>
</evidence>
<dbReference type="PANTHER" id="PTHR12952:SF0">
    <property type="entry name" value="PROTEIN SYS1 HOMOLOG"/>
    <property type="match status" value="1"/>
</dbReference>
<evidence type="ECO:0000256" key="6">
    <source>
        <dbReference type="ARBA" id="ARBA00022989"/>
    </source>
</evidence>
<feature type="transmembrane region" description="Helical" evidence="10">
    <location>
        <begin position="21"/>
        <end position="48"/>
    </location>
</feature>
<accession>A0A5M9JA72</accession>
<keyword evidence="8 10" id="KW-0472">Membrane</keyword>
<dbReference type="GO" id="GO:0043001">
    <property type="term" value="P:Golgi to plasma membrane protein transport"/>
    <property type="evidence" value="ECO:0007669"/>
    <property type="project" value="TreeGrafter"/>
</dbReference>
<feature type="transmembrane region" description="Helical" evidence="10">
    <location>
        <begin position="123"/>
        <end position="142"/>
    </location>
</feature>
<feature type="compositionally biased region" description="Basic and acidic residues" evidence="9">
    <location>
        <begin position="168"/>
        <end position="178"/>
    </location>
</feature>
<dbReference type="PANTHER" id="PTHR12952">
    <property type="entry name" value="SYS1"/>
    <property type="match status" value="1"/>
</dbReference>
<comment type="caution">
    <text evidence="11">The sequence shown here is derived from an EMBL/GenBank/DDBJ whole genome shotgun (WGS) entry which is preliminary data.</text>
</comment>
<comment type="similarity">
    <text evidence="2">Belongs to the SYS1 family.</text>
</comment>
<evidence type="ECO:0000256" key="8">
    <source>
        <dbReference type="ARBA" id="ARBA00023136"/>
    </source>
</evidence>
<name>A0A5M9JA72_MONFR</name>
<evidence type="ECO:0000256" key="2">
    <source>
        <dbReference type="ARBA" id="ARBA00008160"/>
    </source>
</evidence>
<proteinExistence type="inferred from homology"/>